<reference evidence="9" key="1">
    <citation type="submission" date="2019-03" db="EMBL/GenBank/DDBJ databases">
        <title>Snf2 controls pulcherriminic acid biosynthesis and connects pigmentation and antifungal activity of the yeast Metschnikowia pulcherrima.</title>
        <authorList>
            <person name="Gore-Lloyd D."/>
            <person name="Sumann I."/>
            <person name="Brachmann A.O."/>
            <person name="Schneeberger K."/>
            <person name="Ortiz-Merino R.A."/>
            <person name="Moreno-Beltran M."/>
            <person name="Schlaefli M."/>
            <person name="Kirner P."/>
            <person name="Santos Kron A."/>
            <person name="Wolfe K.H."/>
            <person name="Piel J."/>
            <person name="Ahrens C.H."/>
            <person name="Henk D."/>
            <person name="Freimoser F.M."/>
        </authorList>
    </citation>
    <scope>NUCLEOTIDE SEQUENCE [LARGE SCALE GENOMIC DNA]</scope>
    <source>
        <strain evidence="9">APC 1.2</strain>
    </source>
</reference>
<feature type="region of interest" description="Disordered" evidence="7">
    <location>
        <begin position="19"/>
        <end position="43"/>
    </location>
</feature>
<dbReference type="GO" id="GO:0030490">
    <property type="term" value="P:maturation of SSU-rRNA"/>
    <property type="evidence" value="ECO:0007669"/>
    <property type="project" value="TreeGrafter"/>
</dbReference>
<feature type="compositionally biased region" description="Acidic residues" evidence="7">
    <location>
        <begin position="324"/>
        <end position="357"/>
    </location>
</feature>
<evidence type="ECO:0000313" key="9">
    <source>
        <dbReference type="Proteomes" id="UP000292447"/>
    </source>
</evidence>
<feature type="compositionally biased region" description="Polar residues" evidence="7">
    <location>
        <begin position="387"/>
        <end position="396"/>
    </location>
</feature>
<feature type="region of interest" description="Disordered" evidence="7">
    <location>
        <begin position="282"/>
        <end position="396"/>
    </location>
</feature>
<dbReference type="Pfam" id="PF04147">
    <property type="entry name" value="Nop14"/>
    <property type="match status" value="1"/>
</dbReference>
<dbReference type="GO" id="GO:0030692">
    <property type="term" value="C:Noc4p-Nop14p complex"/>
    <property type="evidence" value="ECO:0007669"/>
    <property type="project" value="TreeGrafter"/>
</dbReference>
<feature type="region of interest" description="Disordered" evidence="7">
    <location>
        <begin position="138"/>
        <end position="157"/>
    </location>
</feature>
<evidence type="ECO:0000313" key="8">
    <source>
        <dbReference type="EMBL" id="QBM86339.1"/>
    </source>
</evidence>
<dbReference type="AlphaFoldDB" id="A0A4P6XIA3"/>
<accession>A0A4P6XIA3</accession>
<dbReference type="InterPro" id="IPR007276">
    <property type="entry name" value="Nop14"/>
</dbReference>
<sequence>MAGSQLKQLKEALKAKGLVGRTNIKRKNKKTAPLDTRKDQEEKRKEVAKIRDEFNQFDKRINRLKHDFTVIAGGKFVKAGLKQHNDASKTHSSVEKAMRLDYEAEKKGKNRVGGVVDRRFGESNRNLTQEEKMLQRFTRERQSSSKKNVFSLGSDDEYENDDDNGGFALTHLGKKLTFAETDSADENLGLSTEKRFVDEDSLEDQPARKKLKKEVMAEVIAKSKFYKRQRQAAFEKAQEEIMDLDDDFADVLGDLRSQKGNNAHMQKSKQDIDYDAKVRELTYDRRAVPADRTKTEEELANEHKEKMKKLEEDRLKRMTGLQEQGEDADDLGDEFWAGSDEENADEASEEEDNDSELETGSASEDEKPRNARKPPAVSMPESYEEFATQTKGMTPKQTTAHIKKVLEIYDPRLLQGNKQKTDFFVGILLEHILAVSNVSDTDSSLVNQLTHLLRTLAERYNEALVEVIRRTIAEVETRVIHNSLEKKDLVFFVVLGYLFSTSDHYHLVVTPALILLNQFLSVCVGSRELTTQNLGQGLLVCEILLSYQSFAKRFDPEVVKFVERCICSLLPVTPVGGTLSGMPRHASLHLSKSYKPKTLVQEPLKVQALFEPAQDENLFKFQLIGRALSVMDQAVGLWKEKLACIEMLHSFQQVLKATARFYSAQLPALNEMMTRYSKLLQNQVSSRKPLTLQEHKKMAIQTFAPKFEENFNPDKKSYDINRERQELNKVKAQIKKEKKLALKDIRKQTKFGARQQIEEKKEMYSEYHRKMANIVNSISTVEGAEKNQYEREKKKRQNQR</sequence>
<keyword evidence="3" id="KW-0690">Ribosome biogenesis</keyword>
<organism evidence="8 9">
    <name type="scientific">Metschnikowia aff. pulcherrima</name>
    <dbReference type="NCBI Taxonomy" id="2163413"/>
    <lineage>
        <taxon>Eukaryota</taxon>
        <taxon>Fungi</taxon>
        <taxon>Dikarya</taxon>
        <taxon>Ascomycota</taxon>
        <taxon>Saccharomycotina</taxon>
        <taxon>Pichiomycetes</taxon>
        <taxon>Metschnikowiaceae</taxon>
        <taxon>Metschnikowia</taxon>
    </lineage>
</organism>
<evidence type="ECO:0000256" key="7">
    <source>
        <dbReference type="SAM" id="MobiDB-lite"/>
    </source>
</evidence>
<comment type="similarity">
    <text evidence="2">Belongs to the NOP14 family.</text>
</comment>
<dbReference type="PANTHER" id="PTHR23183">
    <property type="entry name" value="NOP14"/>
    <property type="match status" value="1"/>
</dbReference>
<keyword evidence="4" id="KW-0698">rRNA processing</keyword>
<feature type="compositionally biased region" description="Basic and acidic residues" evidence="7">
    <location>
        <begin position="783"/>
        <end position="792"/>
    </location>
</feature>
<feature type="region of interest" description="Disordered" evidence="7">
    <location>
        <begin position="778"/>
        <end position="800"/>
    </location>
</feature>
<gene>
    <name evidence="8" type="primary">MPUL0A09760</name>
    <name evidence="8" type="ORF">METSCH_A09760</name>
</gene>
<evidence type="ECO:0000256" key="4">
    <source>
        <dbReference type="ARBA" id="ARBA00022552"/>
    </source>
</evidence>
<evidence type="ECO:0000256" key="5">
    <source>
        <dbReference type="ARBA" id="ARBA00023242"/>
    </source>
</evidence>
<evidence type="ECO:0000256" key="6">
    <source>
        <dbReference type="ARBA" id="ARBA00024695"/>
    </source>
</evidence>
<comment type="subcellular location">
    <subcellularLocation>
        <location evidence="1">Nucleus</location>
        <location evidence="1">Nucleolus</location>
    </subcellularLocation>
</comment>
<dbReference type="Proteomes" id="UP000292447">
    <property type="component" value="Chromosome I"/>
</dbReference>
<comment type="function">
    <text evidence="6">Involved in nucleolar processing of pre-18S ribosomal RNA. Has a role in the nuclear export of 40S pre-ribosomal subunit to the cytoplasm.</text>
</comment>
<protein>
    <submittedName>
        <fullName evidence="8">Nucleolar protein 14</fullName>
    </submittedName>
</protein>
<evidence type="ECO:0000256" key="1">
    <source>
        <dbReference type="ARBA" id="ARBA00004604"/>
    </source>
</evidence>
<dbReference type="EMBL" id="CP034456">
    <property type="protein sequence ID" value="QBM86339.1"/>
    <property type="molecule type" value="Genomic_DNA"/>
</dbReference>
<keyword evidence="5" id="KW-0539">Nucleus</keyword>
<name>A0A4P6XIA3_9ASCO</name>
<keyword evidence="9" id="KW-1185">Reference proteome</keyword>
<feature type="compositionally biased region" description="Basic and acidic residues" evidence="7">
    <location>
        <begin position="282"/>
        <end position="316"/>
    </location>
</feature>
<proteinExistence type="inferred from homology"/>
<dbReference type="GO" id="GO:0032040">
    <property type="term" value="C:small-subunit processome"/>
    <property type="evidence" value="ECO:0007669"/>
    <property type="project" value="InterPro"/>
</dbReference>
<evidence type="ECO:0000256" key="3">
    <source>
        <dbReference type="ARBA" id="ARBA00022517"/>
    </source>
</evidence>
<evidence type="ECO:0000256" key="2">
    <source>
        <dbReference type="ARBA" id="ARBA00007466"/>
    </source>
</evidence>
<dbReference type="STRING" id="2163413.A0A4P6XIA3"/>
<dbReference type="PANTHER" id="PTHR23183:SF0">
    <property type="entry name" value="NUCLEOLAR PROTEIN 14"/>
    <property type="match status" value="1"/>
</dbReference>